<evidence type="ECO:0000256" key="4">
    <source>
        <dbReference type="ARBA" id="ARBA00022725"/>
    </source>
</evidence>
<sequence>MLDHCGTSYEMATLFGMIFGVISGIIKIILLNLSRDSTSFILKNIIDDWWIIKDKKSKFIMKKYASLNRMLFYGLLTPFLMYTVKLTLEKIPHTVLIDNTTVLLRTIPISSECWNFSDTPTIIYIIRFVWRTFEFMIYNIVSCGIDLYFFVIAMHICGQMEISNMNIRDFMEIHNGVFKSEKFYAVINRQKYLLDLMDLLRESFNYVILAVSLIAAVHLNVIV</sequence>
<dbReference type="GO" id="GO:0007165">
    <property type="term" value="P:signal transduction"/>
    <property type="evidence" value="ECO:0007669"/>
    <property type="project" value="UniProtKB-KW"/>
</dbReference>
<evidence type="ECO:0000313" key="10">
    <source>
        <dbReference type="EMBL" id="KAH0540387.1"/>
    </source>
</evidence>
<keyword evidence="11" id="KW-1185">Reference proteome</keyword>
<accession>A0AAV7HZS1</accession>
<evidence type="ECO:0000256" key="8">
    <source>
        <dbReference type="ARBA" id="ARBA00023224"/>
    </source>
</evidence>
<reference evidence="10 11" key="1">
    <citation type="journal article" date="2021" name="J. Hered.">
        <title>A chromosome-level genome assembly of the parasitoid wasp, Cotesia glomerata (Hymenoptera: Braconidae).</title>
        <authorList>
            <person name="Pinto B.J."/>
            <person name="Weis J.J."/>
            <person name="Gamble T."/>
            <person name="Ode P.J."/>
            <person name="Paul R."/>
            <person name="Zaspel J.M."/>
        </authorList>
    </citation>
    <scope>NUCLEOTIDE SEQUENCE [LARGE SCALE GENOMIC DNA]</scope>
    <source>
        <strain evidence="10">CgM1</strain>
    </source>
</reference>
<organism evidence="10 11">
    <name type="scientific">Cotesia glomerata</name>
    <name type="common">Lepidopteran parasitic wasp</name>
    <name type="synonym">Apanteles glomeratus</name>
    <dbReference type="NCBI Taxonomy" id="32391"/>
    <lineage>
        <taxon>Eukaryota</taxon>
        <taxon>Metazoa</taxon>
        <taxon>Ecdysozoa</taxon>
        <taxon>Arthropoda</taxon>
        <taxon>Hexapoda</taxon>
        <taxon>Insecta</taxon>
        <taxon>Pterygota</taxon>
        <taxon>Neoptera</taxon>
        <taxon>Endopterygota</taxon>
        <taxon>Hymenoptera</taxon>
        <taxon>Apocrita</taxon>
        <taxon>Ichneumonoidea</taxon>
        <taxon>Braconidae</taxon>
        <taxon>Microgastrinae</taxon>
        <taxon>Cotesia</taxon>
    </lineage>
</organism>
<evidence type="ECO:0000256" key="2">
    <source>
        <dbReference type="ARBA" id="ARBA00022606"/>
    </source>
</evidence>
<evidence type="ECO:0000256" key="1">
    <source>
        <dbReference type="ARBA" id="ARBA00004141"/>
    </source>
</evidence>
<evidence type="ECO:0000256" key="6">
    <source>
        <dbReference type="ARBA" id="ARBA00023136"/>
    </source>
</evidence>
<evidence type="ECO:0000256" key="7">
    <source>
        <dbReference type="ARBA" id="ARBA00023170"/>
    </source>
</evidence>
<feature type="transmembrane region" description="Helical" evidence="9">
    <location>
        <begin position="136"/>
        <end position="158"/>
    </location>
</feature>
<feature type="transmembrane region" description="Helical" evidence="9">
    <location>
        <begin position="12"/>
        <end position="33"/>
    </location>
</feature>
<name>A0AAV7HZS1_COTGL</name>
<dbReference type="Proteomes" id="UP000826195">
    <property type="component" value="Unassembled WGS sequence"/>
</dbReference>
<evidence type="ECO:0000256" key="5">
    <source>
        <dbReference type="ARBA" id="ARBA00022989"/>
    </source>
</evidence>
<feature type="transmembrane region" description="Helical" evidence="9">
    <location>
        <begin position="204"/>
        <end position="222"/>
    </location>
</feature>
<dbReference type="EMBL" id="JAHXZJ010002609">
    <property type="protein sequence ID" value="KAH0540387.1"/>
    <property type="molecule type" value="Genomic_DNA"/>
</dbReference>
<proteinExistence type="predicted"/>
<keyword evidence="3 9" id="KW-0812">Transmembrane</keyword>
<dbReference type="GO" id="GO:0004984">
    <property type="term" value="F:olfactory receptor activity"/>
    <property type="evidence" value="ECO:0007669"/>
    <property type="project" value="InterPro"/>
</dbReference>
<protein>
    <submittedName>
        <fullName evidence="10">Uncharacterized protein</fullName>
    </submittedName>
</protein>
<keyword evidence="8" id="KW-0807">Transducer</keyword>
<comment type="subcellular location">
    <subcellularLocation>
        <location evidence="1">Membrane</location>
        <topology evidence="1">Multi-pass membrane protein</topology>
    </subcellularLocation>
</comment>
<keyword evidence="7" id="KW-0675">Receptor</keyword>
<evidence type="ECO:0000256" key="9">
    <source>
        <dbReference type="SAM" id="Phobius"/>
    </source>
</evidence>
<feature type="transmembrane region" description="Helical" evidence="9">
    <location>
        <begin position="70"/>
        <end position="88"/>
    </location>
</feature>
<dbReference type="Pfam" id="PF02949">
    <property type="entry name" value="7tm_6"/>
    <property type="match status" value="1"/>
</dbReference>
<comment type="caution">
    <text evidence="10">The sequence shown here is derived from an EMBL/GenBank/DDBJ whole genome shotgun (WGS) entry which is preliminary data.</text>
</comment>
<gene>
    <name evidence="10" type="ORF">KQX54_016803</name>
</gene>
<keyword evidence="2" id="KW-0716">Sensory transduction</keyword>
<keyword evidence="5 9" id="KW-1133">Transmembrane helix</keyword>
<evidence type="ECO:0000313" key="11">
    <source>
        <dbReference type="Proteomes" id="UP000826195"/>
    </source>
</evidence>
<evidence type="ECO:0000256" key="3">
    <source>
        <dbReference type="ARBA" id="ARBA00022692"/>
    </source>
</evidence>
<dbReference type="GO" id="GO:0005549">
    <property type="term" value="F:odorant binding"/>
    <property type="evidence" value="ECO:0007669"/>
    <property type="project" value="InterPro"/>
</dbReference>
<keyword evidence="4" id="KW-0552">Olfaction</keyword>
<dbReference type="InterPro" id="IPR004117">
    <property type="entry name" value="7tm6_olfct_rcpt"/>
</dbReference>
<dbReference type="GO" id="GO:0016020">
    <property type="term" value="C:membrane"/>
    <property type="evidence" value="ECO:0007669"/>
    <property type="project" value="UniProtKB-SubCell"/>
</dbReference>
<keyword evidence="6 9" id="KW-0472">Membrane</keyword>
<dbReference type="AlphaFoldDB" id="A0AAV7HZS1"/>